<dbReference type="InterPro" id="IPR002347">
    <property type="entry name" value="SDR_fam"/>
</dbReference>
<dbReference type="InterPro" id="IPR051122">
    <property type="entry name" value="SDR_DHRS6-like"/>
</dbReference>
<proteinExistence type="inferred from homology"/>
<dbReference type="PRINTS" id="PR00081">
    <property type="entry name" value="GDHRDH"/>
</dbReference>
<evidence type="ECO:0000256" key="2">
    <source>
        <dbReference type="ARBA" id="ARBA00023002"/>
    </source>
</evidence>
<dbReference type="RefSeq" id="WP_095131885.1">
    <property type="nucleotide sequence ID" value="NZ_NIBG01000003.1"/>
</dbReference>
<dbReference type="OrthoDB" id="9787486at2"/>
<dbReference type="Pfam" id="PF13561">
    <property type="entry name" value="adh_short_C2"/>
    <property type="match status" value="1"/>
</dbReference>
<keyword evidence="2" id="KW-0560">Oxidoreductase</keyword>
<protein>
    <submittedName>
        <fullName evidence="3">Short chain dehydrogenase</fullName>
    </submittedName>
</protein>
<dbReference type="PANTHER" id="PTHR43477">
    <property type="entry name" value="DIHYDROANTICAPSIN 7-DEHYDROGENASE"/>
    <property type="match status" value="1"/>
</dbReference>
<dbReference type="PANTHER" id="PTHR43477:SF1">
    <property type="entry name" value="DIHYDROANTICAPSIN 7-DEHYDROGENASE"/>
    <property type="match status" value="1"/>
</dbReference>
<dbReference type="CDD" id="cd11731">
    <property type="entry name" value="Lin1944_like_SDR_c"/>
    <property type="match status" value="1"/>
</dbReference>
<organism evidence="3 4">
    <name type="scientific">Anaeromicrobium sediminis</name>
    <dbReference type="NCBI Taxonomy" id="1478221"/>
    <lineage>
        <taxon>Bacteria</taxon>
        <taxon>Bacillati</taxon>
        <taxon>Bacillota</taxon>
        <taxon>Clostridia</taxon>
        <taxon>Peptostreptococcales</taxon>
        <taxon>Thermotaleaceae</taxon>
        <taxon>Anaeromicrobium</taxon>
    </lineage>
</organism>
<reference evidence="3 4" key="1">
    <citation type="submission" date="2017-06" db="EMBL/GenBank/DDBJ databases">
        <title>Draft genome sequence of anaerobic fermentative bacterium Anaeromicrobium sediminis DY2726D isolated from West Pacific Ocean sediments.</title>
        <authorList>
            <person name="Zeng X."/>
        </authorList>
    </citation>
    <scope>NUCLEOTIDE SEQUENCE [LARGE SCALE GENOMIC DNA]</scope>
    <source>
        <strain evidence="3 4">DY2726D</strain>
    </source>
</reference>
<dbReference type="AlphaFoldDB" id="A0A267MLV0"/>
<dbReference type="GO" id="GO:0016491">
    <property type="term" value="F:oxidoreductase activity"/>
    <property type="evidence" value="ECO:0007669"/>
    <property type="project" value="UniProtKB-KW"/>
</dbReference>
<gene>
    <name evidence="3" type="ORF">CCE28_05800</name>
</gene>
<evidence type="ECO:0000313" key="3">
    <source>
        <dbReference type="EMBL" id="PAB60407.1"/>
    </source>
</evidence>
<accession>A0A267MLV0</accession>
<name>A0A267MLV0_9FIRM</name>
<comment type="caution">
    <text evidence="3">The sequence shown here is derived from an EMBL/GenBank/DDBJ whole genome shotgun (WGS) entry which is preliminary data.</text>
</comment>
<dbReference type="Proteomes" id="UP000216024">
    <property type="component" value="Unassembled WGS sequence"/>
</dbReference>
<dbReference type="SUPFAM" id="SSF51735">
    <property type="entry name" value="NAD(P)-binding Rossmann-fold domains"/>
    <property type="match status" value="1"/>
</dbReference>
<evidence type="ECO:0000256" key="1">
    <source>
        <dbReference type="ARBA" id="ARBA00006484"/>
    </source>
</evidence>
<dbReference type="NCBIfam" id="NF005754">
    <property type="entry name" value="PRK07578.1"/>
    <property type="match status" value="1"/>
</dbReference>
<dbReference type="EMBL" id="NIBG01000003">
    <property type="protein sequence ID" value="PAB60407.1"/>
    <property type="molecule type" value="Genomic_DNA"/>
</dbReference>
<dbReference type="InterPro" id="IPR036291">
    <property type="entry name" value="NAD(P)-bd_dom_sf"/>
</dbReference>
<dbReference type="Gene3D" id="3.40.50.720">
    <property type="entry name" value="NAD(P)-binding Rossmann-like Domain"/>
    <property type="match status" value="1"/>
</dbReference>
<keyword evidence="4" id="KW-1185">Reference proteome</keyword>
<sequence length="203" mass="21751">MKILVVGGTGTLGSALVSLLRKEHEVIAVGRSTGDYQVDIESKDSIKKMFEDIGPVDGIISTAGDGKMAPFQIQSDEDLDLAINSKLRGQIDLIRYGIHSVKENGFIIVTTGTASHTYMPGASSITMANVGLEGYIRAINVEQFNGVRVNAVSPFFIKETVEMMGFDVPNAVPAADTASVYKMVMDSDVSGIIADVNEYLNRG</sequence>
<evidence type="ECO:0000313" key="4">
    <source>
        <dbReference type="Proteomes" id="UP000216024"/>
    </source>
</evidence>
<comment type="similarity">
    <text evidence="1">Belongs to the short-chain dehydrogenases/reductases (SDR) family.</text>
</comment>